<reference evidence="1 2" key="1">
    <citation type="submission" date="2019-12" db="EMBL/GenBank/DDBJ databases">
        <title>Litoreibacter badius sp. nov., a novel bacteriochlorophyll a-containing bacterium in the genus Litoreibacter.</title>
        <authorList>
            <person name="Kanamuro M."/>
            <person name="Takabe Y."/>
            <person name="Mori K."/>
            <person name="Takaichi S."/>
            <person name="Hanada S."/>
        </authorList>
    </citation>
    <scope>NUCLEOTIDE SEQUENCE [LARGE SCALE GENOMIC DNA]</scope>
    <source>
        <strain evidence="1 2">K6</strain>
    </source>
</reference>
<evidence type="ECO:0000313" key="2">
    <source>
        <dbReference type="Proteomes" id="UP000436822"/>
    </source>
</evidence>
<dbReference type="OrthoDB" id="7871110at2"/>
<comment type="caution">
    <text evidence="1">The sequence shown here is derived from an EMBL/GenBank/DDBJ whole genome shotgun (WGS) entry which is preliminary data.</text>
</comment>
<dbReference type="AlphaFoldDB" id="A0A6N6JE15"/>
<evidence type="ECO:0008006" key="3">
    <source>
        <dbReference type="Google" id="ProtNLM"/>
    </source>
</evidence>
<dbReference type="Gene3D" id="2.60.450.10">
    <property type="entry name" value="Lipopolysaccharide (LPS) transport protein A like domain"/>
    <property type="match status" value="1"/>
</dbReference>
<dbReference type="GO" id="GO:0015221">
    <property type="term" value="F:lipopolysaccharide transmembrane transporter activity"/>
    <property type="evidence" value="ECO:0007669"/>
    <property type="project" value="InterPro"/>
</dbReference>
<proteinExistence type="predicted"/>
<gene>
    <name evidence="1" type="ORF">KIN_16570</name>
</gene>
<organism evidence="1 2">
    <name type="scientific">Litoreibacter roseus</name>
    <dbReference type="NCBI Taxonomy" id="2601869"/>
    <lineage>
        <taxon>Bacteria</taxon>
        <taxon>Pseudomonadati</taxon>
        <taxon>Pseudomonadota</taxon>
        <taxon>Alphaproteobacteria</taxon>
        <taxon>Rhodobacterales</taxon>
        <taxon>Roseobacteraceae</taxon>
        <taxon>Litoreibacter</taxon>
    </lineage>
</organism>
<keyword evidence="2" id="KW-1185">Reference proteome</keyword>
<dbReference type="InterPro" id="IPR010664">
    <property type="entry name" value="LipoPS_assembly_LptC-rel"/>
</dbReference>
<name>A0A6N6JE15_9RHOB</name>
<sequence>MASRDNRYSRFVQWAKVLFPLLALALLSTLFLFSRTLDPSDAIPFAEIDVEQIANEQRLADPKFSGVTGDGSEITVDAKYARPDLTNPRRLMAEEVIARIETTTGHTYVVISDHALFDDRAATLNLTGNVRINSSAGYDMRTQELLANLETTGLSTPGAVSATGPYGTIDAGRMKLTGPAGSELLVFQGGVKLVYKPDS</sequence>
<dbReference type="Proteomes" id="UP000436822">
    <property type="component" value="Unassembled WGS sequence"/>
</dbReference>
<dbReference type="RefSeq" id="WP_159805880.1">
    <property type="nucleotide sequence ID" value="NZ_BLJE01000002.1"/>
</dbReference>
<dbReference type="InterPro" id="IPR026265">
    <property type="entry name" value="LptC"/>
</dbReference>
<protein>
    <recommendedName>
        <fullName evidence="3">Lipopolysaccharide export system protein LptC</fullName>
    </recommendedName>
</protein>
<accession>A0A6N6JE15</accession>
<dbReference type="NCBIfam" id="TIGR04409">
    <property type="entry name" value="LptC_YrbK"/>
    <property type="match status" value="1"/>
</dbReference>
<evidence type="ECO:0000313" key="1">
    <source>
        <dbReference type="EMBL" id="GFE64583.1"/>
    </source>
</evidence>
<dbReference type="Pfam" id="PF06835">
    <property type="entry name" value="LptC"/>
    <property type="match status" value="1"/>
</dbReference>
<dbReference type="EMBL" id="BLJE01000002">
    <property type="protein sequence ID" value="GFE64583.1"/>
    <property type="molecule type" value="Genomic_DNA"/>
</dbReference>
<dbReference type="GO" id="GO:0005886">
    <property type="term" value="C:plasma membrane"/>
    <property type="evidence" value="ECO:0007669"/>
    <property type="project" value="InterPro"/>
</dbReference>